<dbReference type="InterPro" id="IPR008719">
    <property type="entry name" value="N2O_reductase_NosL"/>
</dbReference>
<dbReference type="AlphaFoldDB" id="A0A939KA49"/>
<evidence type="ECO:0000313" key="1">
    <source>
        <dbReference type="EMBL" id="MBO1249510.1"/>
    </source>
</evidence>
<sequence length="212" mass="22247">MAYCCARRKALGGLLLAGITVGTGVVGWKRFAAAPVELPEAEVCLDAPPSAYDPASGLALSAARPIPVDARCPVCGMFPARSKEWAAQVIFNNGDAHFFDSPVSFFLFVQNMERFMPGRGVQEVVAAYVTDSAQPTPPAWIAAESAFYVHGSNALGPMRSGNLPAFSDAGAAQAFAQRRGGQVLAYAQVDAQIVASLAPAGSHQHAEIDKKP</sequence>
<name>A0A939KA49_9BURK</name>
<dbReference type="EMBL" id="JAFNME010000011">
    <property type="protein sequence ID" value="MBO1249510.1"/>
    <property type="molecule type" value="Genomic_DNA"/>
</dbReference>
<gene>
    <name evidence="1" type="ORF">J1777_06640</name>
</gene>
<organism evidence="1 2">
    <name type="scientific">Comamonas denitrificans</name>
    <dbReference type="NCBI Taxonomy" id="117506"/>
    <lineage>
        <taxon>Bacteria</taxon>
        <taxon>Pseudomonadati</taxon>
        <taxon>Pseudomonadota</taxon>
        <taxon>Betaproteobacteria</taxon>
        <taxon>Burkholderiales</taxon>
        <taxon>Comamonadaceae</taxon>
        <taxon>Comamonas</taxon>
    </lineage>
</organism>
<proteinExistence type="predicted"/>
<comment type="caution">
    <text evidence="1">The sequence shown here is derived from an EMBL/GenBank/DDBJ whole genome shotgun (WGS) entry which is preliminary data.</text>
</comment>
<dbReference type="PANTHER" id="PTHR41247">
    <property type="entry name" value="HTH-TYPE TRANSCRIPTIONAL REPRESSOR YCNK"/>
    <property type="match status" value="1"/>
</dbReference>
<dbReference type="Proteomes" id="UP000664731">
    <property type="component" value="Unassembled WGS sequence"/>
</dbReference>
<dbReference type="Gene3D" id="3.30.70.2050">
    <property type="match status" value="1"/>
</dbReference>
<protein>
    <submittedName>
        <fullName evidence="1">Nitrous oxide reductase accessory protein NosL</fullName>
    </submittedName>
</protein>
<keyword evidence="2" id="KW-1185">Reference proteome</keyword>
<dbReference type="Pfam" id="PF05573">
    <property type="entry name" value="NosL"/>
    <property type="match status" value="1"/>
</dbReference>
<dbReference type="RefSeq" id="WP_207575029.1">
    <property type="nucleotide sequence ID" value="NZ_JAFNME010000011.1"/>
</dbReference>
<dbReference type="SUPFAM" id="SSF160387">
    <property type="entry name" value="NosL/MerB-like"/>
    <property type="match status" value="1"/>
</dbReference>
<evidence type="ECO:0000313" key="2">
    <source>
        <dbReference type="Proteomes" id="UP000664731"/>
    </source>
</evidence>
<reference evidence="1" key="1">
    <citation type="submission" date="2021-03" db="EMBL/GenBank/DDBJ databases">
        <title>Comamonas denitrificans.</title>
        <authorList>
            <person name="Finster K."/>
        </authorList>
    </citation>
    <scope>NUCLEOTIDE SEQUENCE</scope>
    <source>
        <strain evidence="1">MM2021_4</strain>
    </source>
</reference>
<accession>A0A939KA49</accession>
<dbReference type="PANTHER" id="PTHR41247:SF1">
    <property type="entry name" value="HTH-TYPE TRANSCRIPTIONAL REPRESSOR YCNK"/>
    <property type="match status" value="1"/>
</dbReference>